<evidence type="ECO:0000259" key="1">
    <source>
        <dbReference type="Pfam" id="PF01368"/>
    </source>
</evidence>
<dbReference type="SUPFAM" id="SSF64182">
    <property type="entry name" value="DHH phosphoesterases"/>
    <property type="match status" value="1"/>
</dbReference>
<dbReference type="Proteomes" id="UP000177376">
    <property type="component" value="Unassembled WGS sequence"/>
</dbReference>
<proteinExistence type="predicted"/>
<comment type="caution">
    <text evidence="3">The sequence shown here is derived from an EMBL/GenBank/DDBJ whole genome shotgun (WGS) entry which is preliminary data.</text>
</comment>
<feature type="domain" description="DDH" evidence="1">
    <location>
        <begin position="30"/>
        <end position="171"/>
    </location>
</feature>
<protein>
    <recommendedName>
        <fullName evidence="5">DDH domain-containing protein</fullName>
    </recommendedName>
</protein>
<dbReference type="Pfam" id="PF02272">
    <property type="entry name" value="DHHA1"/>
    <property type="match status" value="1"/>
</dbReference>
<gene>
    <name evidence="3" type="ORF">A3A02_02345</name>
</gene>
<reference evidence="3 4" key="1">
    <citation type="journal article" date="2016" name="Nat. Commun.">
        <title>Thousands of microbial genomes shed light on interconnected biogeochemical processes in an aquifer system.</title>
        <authorList>
            <person name="Anantharaman K."/>
            <person name="Brown C.T."/>
            <person name="Hug L.A."/>
            <person name="Sharon I."/>
            <person name="Castelle C.J."/>
            <person name="Probst A.J."/>
            <person name="Thomas B.C."/>
            <person name="Singh A."/>
            <person name="Wilkins M.J."/>
            <person name="Karaoz U."/>
            <person name="Brodie E.L."/>
            <person name="Williams K.H."/>
            <person name="Hubbard S.S."/>
            <person name="Banfield J.F."/>
        </authorList>
    </citation>
    <scope>NUCLEOTIDE SEQUENCE [LARGE SCALE GENOMIC DNA]</scope>
</reference>
<organism evidence="3 4">
    <name type="scientific">Candidatus Buchananbacteria bacterium RIFCSPLOWO2_01_FULL_39_33</name>
    <dbReference type="NCBI Taxonomy" id="1797543"/>
    <lineage>
        <taxon>Bacteria</taxon>
        <taxon>Candidatus Buchananiibacteriota</taxon>
    </lineage>
</organism>
<evidence type="ECO:0000313" key="3">
    <source>
        <dbReference type="EMBL" id="OGY51709.1"/>
    </source>
</evidence>
<evidence type="ECO:0000259" key="2">
    <source>
        <dbReference type="Pfam" id="PF02272"/>
    </source>
</evidence>
<dbReference type="PANTHER" id="PTHR47618:SF1">
    <property type="entry name" value="BIFUNCTIONAL OLIGORIBONUCLEASE AND PAP PHOSPHATASE NRNA"/>
    <property type="match status" value="1"/>
</dbReference>
<evidence type="ECO:0000313" key="4">
    <source>
        <dbReference type="Proteomes" id="UP000177376"/>
    </source>
</evidence>
<dbReference type="EMBL" id="MHIM01000032">
    <property type="protein sequence ID" value="OGY51709.1"/>
    <property type="molecule type" value="Genomic_DNA"/>
</dbReference>
<feature type="domain" description="DHHA1" evidence="2">
    <location>
        <begin position="234"/>
        <end position="322"/>
    </location>
</feature>
<dbReference type="InterPro" id="IPR051319">
    <property type="entry name" value="Oligoribo/pAp-PDE_c-di-AMP_PDE"/>
</dbReference>
<dbReference type="Gene3D" id="3.10.310.30">
    <property type="match status" value="1"/>
</dbReference>
<dbReference type="AlphaFoldDB" id="A0A1G1YHB8"/>
<dbReference type="GO" id="GO:0003676">
    <property type="term" value="F:nucleic acid binding"/>
    <property type="evidence" value="ECO:0007669"/>
    <property type="project" value="InterPro"/>
</dbReference>
<dbReference type="InterPro" id="IPR003156">
    <property type="entry name" value="DHHA1_dom"/>
</dbReference>
<dbReference type="InterPro" id="IPR038763">
    <property type="entry name" value="DHH_sf"/>
</dbReference>
<evidence type="ECO:0008006" key="5">
    <source>
        <dbReference type="Google" id="ProtNLM"/>
    </source>
</evidence>
<dbReference type="InterPro" id="IPR001667">
    <property type="entry name" value="DDH_dom"/>
</dbReference>
<name>A0A1G1YHB8_9BACT</name>
<accession>A0A1G1YHB8</accession>
<dbReference type="PANTHER" id="PTHR47618">
    <property type="entry name" value="BIFUNCTIONAL OLIGORIBONUCLEASE AND PAP PHOSPHATASE NRNA"/>
    <property type="match status" value="1"/>
</dbReference>
<dbReference type="Pfam" id="PF01368">
    <property type="entry name" value="DHH"/>
    <property type="match status" value="1"/>
</dbReference>
<sequence>MISDGFHYNKLPTNSLLFNGLNQQIMAANSILIISHQRPDGDSCGSSLALFNYLKTSGKNVAIFMADQPPSYFSFLPGLEVITGDRMLLNRQWDLVIVLDSSDWAHTQVKPSNLLRKMTINIDHHFSNNRFGDINCVDDLASSTCEIIYKFFTEIKLALNYQLATCLLCGILSDTGGFYNSATTIEAIKISARLIDQGAKMYKINNQVGRNRTINGLRLWGEVLARLKIDADLKIAYTYVREEEYKKYLINDEELDGLINFLNALTDVSISALFRINRNQTVVSLRTTKDNINVAQIAQLYGGGGHQKAAGFTLPYTLDEDSDLLSFLKKDNNRCML</sequence>
<dbReference type="Gene3D" id="3.90.1640.10">
    <property type="entry name" value="inorganic pyrophosphatase (n-terminal core)"/>
    <property type="match status" value="1"/>
</dbReference>